<keyword evidence="2" id="KW-1185">Reference proteome</keyword>
<dbReference type="HOGENOM" id="CLU_3239463_0_0_9"/>
<reference evidence="1 2" key="1">
    <citation type="submission" date="2010-08" db="EMBL/GenBank/DDBJ databases">
        <authorList>
            <person name="Weinstock G."/>
            <person name="Sodergren E."/>
            <person name="Clifton S."/>
            <person name="Fulton L."/>
            <person name="Fulton B."/>
            <person name="Courtney L."/>
            <person name="Fronick C."/>
            <person name="Harrison M."/>
            <person name="Strong C."/>
            <person name="Farmer C."/>
            <person name="Delahaunty K."/>
            <person name="Markovic C."/>
            <person name="Hall O."/>
            <person name="Minx P."/>
            <person name="Tomlinson C."/>
            <person name="Mitreva M."/>
            <person name="Hou S."/>
            <person name="Chen J."/>
            <person name="Wollam A."/>
            <person name="Pepin K.H."/>
            <person name="Johnson M."/>
            <person name="Bhonagiri V."/>
            <person name="Zhang X."/>
            <person name="Suruliraj S."/>
            <person name="Warren W."/>
            <person name="Chinwalla A."/>
            <person name="Mardis E.R."/>
            <person name="Wilson R.K."/>
        </authorList>
    </citation>
    <scope>NUCLEOTIDE SEQUENCE [LARGE SCALE GENOMIC DNA]</scope>
    <source>
        <strain evidence="1 2">F0399</strain>
    </source>
</reference>
<sequence>MVVYRLLKILCTNPISKKKITALLFLCYDRFSFYNMGCGRVSS</sequence>
<evidence type="ECO:0000313" key="1">
    <source>
        <dbReference type="EMBL" id="EFW30177.1"/>
    </source>
</evidence>
<comment type="caution">
    <text evidence="1">The sequence shown here is derived from an EMBL/GenBank/DDBJ whole genome shotgun (WGS) entry which is preliminary data.</text>
</comment>
<dbReference type="EMBL" id="AECV01000007">
    <property type="protein sequence ID" value="EFW30177.1"/>
    <property type="molecule type" value="Genomic_DNA"/>
</dbReference>
<proteinExistence type="predicted"/>
<gene>
    <name evidence="1" type="ORF">HMPREF9555_00638</name>
</gene>
<protein>
    <submittedName>
        <fullName evidence="1">Uncharacterized protein</fullName>
    </submittedName>
</protein>
<dbReference type="Proteomes" id="UP000004633">
    <property type="component" value="Unassembled WGS sequence"/>
</dbReference>
<organism evidence="1 2">
    <name type="scientific">Selenomonas artemidis F0399</name>
    <dbReference type="NCBI Taxonomy" id="749551"/>
    <lineage>
        <taxon>Bacteria</taxon>
        <taxon>Bacillati</taxon>
        <taxon>Bacillota</taxon>
        <taxon>Negativicutes</taxon>
        <taxon>Selenomonadales</taxon>
        <taxon>Selenomonadaceae</taxon>
        <taxon>Selenomonas</taxon>
    </lineage>
</organism>
<name>E7N0Y7_9FIRM</name>
<dbReference type="AlphaFoldDB" id="E7N0Y7"/>
<evidence type="ECO:0000313" key="2">
    <source>
        <dbReference type="Proteomes" id="UP000004633"/>
    </source>
</evidence>
<accession>E7N0Y7</accession>